<evidence type="ECO:0000259" key="8">
    <source>
        <dbReference type="PROSITE" id="PS50893"/>
    </source>
</evidence>
<dbReference type="InterPro" id="IPR027417">
    <property type="entry name" value="P-loop_NTPase"/>
</dbReference>
<dbReference type="EMBL" id="BAAAMK010000004">
    <property type="protein sequence ID" value="GAA1955237.1"/>
    <property type="molecule type" value="Genomic_DNA"/>
</dbReference>
<feature type="transmembrane region" description="Helical" evidence="7">
    <location>
        <begin position="35"/>
        <end position="52"/>
    </location>
</feature>
<dbReference type="Pfam" id="PF00005">
    <property type="entry name" value="ABC_tran"/>
    <property type="match status" value="1"/>
</dbReference>
<protein>
    <submittedName>
        <fullName evidence="10">ABC transporter ATP-binding protein</fullName>
    </submittedName>
</protein>
<dbReference type="PANTHER" id="PTHR24221:SF654">
    <property type="entry name" value="ATP-BINDING CASSETTE SUB-FAMILY B MEMBER 6"/>
    <property type="match status" value="1"/>
</dbReference>
<dbReference type="SMART" id="SM00382">
    <property type="entry name" value="AAA"/>
    <property type="match status" value="1"/>
</dbReference>
<dbReference type="PROSITE" id="PS50929">
    <property type="entry name" value="ABC_TM1F"/>
    <property type="match status" value="1"/>
</dbReference>
<dbReference type="Gene3D" id="1.20.1560.10">
    <property type="entry name" value="ABC transporter type 1, transmembrane domain"/>
    <property type="match status" value="1"/>
</dbReference>
<dbReference type="PROSITE" id="PS00211">
    <property type="entry name" value="ABC_TRANSPORTER_1"/>
    <property type="match status" value="1"/>
</dbReference>
<evidence type="ECO:0000259" key="9">
    <source>
        <dbReference type="PROSITE" id="PS50929"/>
    </source>
</evidence>
<evidence type="ECO:0000313" key="11">
    <source>
        <dbReference type="Proteomes" id="UP001499954"/>
    </source>
</evidence>
<feature type="transmembrane region" description="Helical" evidence="7">
    <location>
        <begin position="72"/>
        <end position="93"/>
    </location>
</feature>
<dbReference type="InterPro" id="IPR017871">
    <property type="entry name" value="ABC_transporter-like_CS"/>
</dbReference>
<gene>
    <name evidence="10" type="ORF">GCM10009717_21500</name>
</gene>
<dbReference type="Pfam" id="PF00664">
    <property type="entry name" value="ABC_membrane"/>
    <property type="match status" value="1"/>
</dbReference>
<feature type="transmembrane region" description="Helical" evidence="7">
    <location>
        <begin position="150"/>
        <end position="170"/>
    </location>
</feature>
<sequence>MYRMSTAHPPEDVHLDTTRPGSSLIGLLRPFRGRLIGISAIFLVKDSPIWLLPVITARAVDIVVAEGPLSSIGVLAIVSAVLLLQVYPMHVLFTRLYMGIVRRIAVTLRNAVTMRLQTLSIGYYGRTSAAVMQSKVVRDVENIELMYGQVGNPLGSAIVVFCGAITMTALTVPQFLPVYVFAIPCGIGVWWIMRRRSHRTNEAFRLQMERYSRRVGEMATLMPITRAHGLEHVAYDRVAEDAEGVRERGLSLDMVNGHFGALSWVVMQLLAVGCLLTAGALSIAHVLPISPGDVVLLGTYFTTLTGTVMTVLSFMPIIARGRESVRSIAEVLHEPDLELNEGKQQIADISGRYELEHVSMVFPGEPRAALAGVDLTVEAGETVAFVGASGSGKSTLINSILGFIRPTSGRIMLDGQNMDELDMRTVRRRISVVPQESVLFEGSIRDNITYGLGQVTDEEVHEALTQANAIEIVDALPNGWHTLVGERGARLSGGQRQRISIARALIRNPRVLILDEATSALDSESELKVQDALDRLMRGRTTFVVAHRLSTIRNADRIVVLERGRVVEVGAHDELVAAGGRYQQLWQMQYR</sequence>
<keyword evidence="3" id="KW-0547">Nucleotide-binding</keyword>
<feature type="domain" description="ABC transporter" evidence="8">
    <location>
        <begin position="353"/>
        <end position="588"/>
    </location>
</feature>
<feature type="transmembrane region" description="Helical" evidence="7">
    <location>
        <begin position="176"/>
        <end position="193"/>
    </location>
</feature>
<dbReference type="GO" id="GO:0005524">
    <property type="term" value="F:ATP binding"/>
    <property type="evidence" value="ECO:0007669"/>
    <property type="project" value="UniProtKB-KW"/>
</dbReference>
<keyword evidence="2 7" id="KW-0812">Transmembrane</keyword>
<dbReference type="SUPFAM" id="SSF90123">
    <property type="entry name" value="ABC transporter transmembrane region"/>
    <property type="match status" value="1"/>
</dbReference>
<dbReference type="InterPro" id="IPR011527">
    <property type="entry name" value="ABC1_TM_dom"/>
</dbReference>
<dbReference type="PANTHER" id="PTHR24221">
    <property type="entry name" value="ATP-BINDING CASSETTE SUB-FAMILY B"/>
    <property type="match status" value="1"/>
</dbReference>
<dbReference type="InterPro" id="IPR003439">
    <property type="entry name" value="ABC_transporter-like_ATP-bd"/>
</dbReference>
<feature type="transmembrane region" description="Helical" evidence="7">
    <location>
        <begin position="299"/>
        <end position="319"/>
    </location>
</feature>
<feature type="transmembrane region" description="Helical" evidence="7">
    <location>
        <begin position="261"/>
        <end position="287"/>
    </location>
</feature>
<evidence type="ECO:0000256" key="4">
    <source>
        <dbReference type="ARBA" id="ARBA00022840"/>
    </source>
</evidence>
<proteinExistence type="predicted"/>
<dbReference type="InterPro" id="IPR036640">
    <property type="entry name" value="ABC1_TM_sf"/>
</dbReference>
<organism evidence="10 11">
    <name type="scientific">Agromyces allii</name>
    <dbReference type="NCBI Taxonomy" id="393607"/>
    <lineage>
        <taxon>Bacteria</taxon>
        <taxon>Bacillati</taxon>
        <taxon>Actinomycetota</taxon>
        <taxon>Actinomycetes</taxon>
        <taxon>Micrococcales</taxon>
        <taxon>Microbacteriaceae</taxon>
        <taxon>Agromyces</taxon>
    </lineage>
</organism>
<reference evidence="10 11" key="1">
    <citation type="journal article" date="2019" name="Int. J. Syst. Evol. Microbiol.">
        <title>The Global Catalogue of Microorganisms (GCM) 10K type strain sequencing project: providing services to taxonomists for standard genome sequencing and annotation.</title>
        <authorList>
            <consortium name="The Broad Institute Genomics Platform"/>
            <consortium name="The Broad Institute Genome Sequencing Center for Infectious Disease"/>
            <person name="Wu L."/>
            <person name="Ma J."/>
        </authorList>
    </citation>
    <scope>NUCLEOTIDE SEQUENCE [LARGE SCALE GENOMIC DNA]</scope>
    <source>
        <strain evidence="10 11">JCM 13584</strain>
    </source>
</reference>
<dbReference type="InterPro" id="IPR003593">
    <property type="entry name" value="AAA+_ATPase"/>
</dbReference>
<evidence type="ECO:0000256" key="1">
    <source>
        <dbReference type="ARBA" id="ARBA00004651"/>
    </source>
</evidence>
<evidence type="ECO:0000256" key="5">
    <source>
        <dbReference type="ARBA" id="ARBA00022989"/>
    </source>
</evidence>
<evidence type="ECO:0000313" key="10">
    <source>
        <dbReference type="EMBL" id="GAA1955237.1"/>
    </source>
</evidence>
<evidence type="ECO:0000256" key="7">
    <source>
        <dbReference type="SAM" id="Phobius"/>
    </source>
</evidence>
<accession>A0ABN2QMQ4</accession>
<feature type="domain" description="ABC transmembrane type-1" evidence="9">
    <location>
        <begin position="51"/>
        <end position="320"/>
    </location>
</feature>
<name>A0ABN2QMQ4_9MICO</name>
<dbReference type="PROSITE" id="PS50893">
    <property type="entry name" value="ABC_TRANSPORTER_2"/>
    <property type="match status" value="1"/>
</dbReference>
<dbReference type="SUPFAM" id="SSF52540">
    <property type="entry name" value="P-loop containing nucleoside triphosphate hydrolases"/>
    <property type="match status" value="1"/>
</dbReference>
<dbReference type="InterPro" id="IPR039421">
    <property type="entry name" value="Type_1_exporter"/>
</dbReference>
<evidence type="ECO:0000256" key="2">
    <source>
        <dbReference type="ARBA" id="ARBA00022692"/>
    </source>
</evidence>
<dbReference type="Proteomes" id="UP001499954">
    <property type="component" value="Unassembled WGS sequence"/>
</dbReference>
<evidence type="ECO:0000256" key="6">
    <source>
        <dbReference type="ARBA" id="ARBA00023136"/>
    </source>
</evidence>
<comment type="subcellular location">
    <subcellularLocation>
        <location evidence="1">Cell membrane</location>
        <topology evidence="1">Multi-pass membrane protein</topology>
    </subcellularLocation>
</comment>
<keyword evidence="5 7" id="KW-1133">Transmembrane helix</keyword>
<dbReference type="Gene3D" id="3.40.50.300">
    <property type="entry name" value="P-loop containing nucleotide triphosphate hydrolases"/>
    <property type="match status" value="1"/>
</dbReference>
<comment type="caution">
    <text evidence="10">The sequence shown here is derived from an EMBL/GenBank/DDBJ whole genome shotgun (WGS) entry which is preliminary data.</text>
</comment>
<keyword evidence="11" id="KW-1185">Reference proteome</keyword>
<evidence type="ECO:0000256" key="3">
    <source>
        <dbReference type="ARBA" id="ARBA00022741"/>
    </source>
</evidence>
<keyword evidence="6 7" id="KW-0472">Membrane</keyword>
<keyword evidence="4 10" id="KW-0067">ATP-binding</keyword>